<dbReference type="NCBIfam" id="TIGR00369">
    <property type="entry name" value="unchar_dom_1"/>
    <property type="match status" value="1"/>
</dbReference>
<accession>A0A844G493</accession>
<proteinExistence type="predicted"/>
<comment type="caution">
    <text evidence="3">The sequence shown here is derived from an EMBL/GenBank/DDBJ whole genome shotgun (WGS) entry which is preliminary data.</text>
</comment>
<evidence type="ECO:0000313" key="3">
    <source>
        <dbReference type="EMBL" id="MST97784.1"/>
    </source>
</evidence>
<feature type="domain" description="Thioesterase" evidence="2">
    <location>
        <begin position="45"/>
        <end position="117"/>
    </location>
</feature>
<dbReference type="PANTHER" id="PTHR42856:SF1">
    <property type="entry name" value="ACYL-COENZYME A THIOESTERASE PAAI"/>
    <property type="match status" value="1"/>
</dbReference>
<dbReference type="AlphaFoldDB" id="A0A844G493"/>
<keyword evidence="4" id="KW-1185">Reference proteome</keyword>
<dbReference type="SUPFAM" id="SSF54637">
    <property type="entry name" value="Thioesterase/thiol ester dehydrase-isomerase"/>
    <property type="match status" value="1"/>
</dbReference>
<evidence type="ECO:0000259" key="2">
    <source>
        <dbReference type="Pfam" id="PF03061"/>
    </source>
</evidence>
<name>A0A844G493_9BACT</name>
<dbReference type="InterPro" id="IPR006683">
    <property type="entry name" value="Thioestr_dom"/>
</dbReference>
<protein>
    <submittedName>
        <fullName evidence="3">PaaI family thioesterase</fullName>
    </submittedName>
</protein>
<dbReference type="InterPro" id="IPR052723">
    <property type="entry name" value="Acyl-CoA_thioesterase_PaaI"/>
</dbReference>
<dbReference type="Pfam" id="PF03061">
    <property type="entry name" value="4HBT"/>
    <property type="match status" value="1"/>
</dbReference>
<evidence type="ECO:0000256" key="1">
    <source>
        <dbReference type="ARBA" id="ARBA00022801"/>
    </source>
</evidence>
<keyword evidence="1" id="KW-0378">Hydrolase</keyword>
<dbReference type="Proteomes" id="UP000435649">
    <property type="component" value="Unassembled WGS sequence"/>
</dbReference>
<dbReference type="GO" id="GO:0016289">
    <property type="term" value="F:acyl-CoA hydrolase activity"/>
    <property type="evidence" value="ECO:0007669"/>
    <property type="project" value="TreeGrafter"/>
</dbReference>
<dbReference type="InterPro" id="IPR029069">
    <property type="entry name" value="HotDog_dom_sf"/>
</dbReference>
<dbReference type="PANTHER" id="PTHR42856">
    <property type="entry name" value="ACYL-COENZYME A THIOESTERASE PAAI"/>
    <property type="match status" value="1"/>
</dbReference>
<dbReference type="Gene3D" id="3.10.129.10">
    <property type="entry name" value="Hotdog Thioesterase"/>
    <property type="match status" value="1"/>
</dbReference>
<reference evidence="3 4" key="1">
    <citation type="submission" date="2019-08" db="EMBL/GenBank/DDBJ databases">
        <title>In-depth cultivation of the pig gut microbiome towards novel bacterial diversity and tailored functional studies.</title>
        <authorList>
            <person name="Wylensek D."/>
            <person name="Hitch T.C.A."/>
            <person name="Clavel T."/>
        </authorList>
    </citation>
    <scope>NUCLEOTIDE SEQUENCE [LARGE SCALE GENOMIC DNA]</scope>
    <source>
        <strain evidence="3 4">BBE-744-WT-12</strain>
    </source>
</reference>
<organism evidence="3 4">
    <name type="scientific">Victivallis lenta</name>
    <dbReference type="NCBI Taxonomy" id="2606640"/>
    <lineage>
        <taxon>Bacteria</taxon>
        <taxon>Pseudomonadati</taxon>
        <taxon>Lentisphaerota</taxon>
        <taxon>Lentisphaeria</taxon>
        <taxon>Victivallales</taxon>
        <taxon>Victivallaceae</taxon>
        <taxon>Victivallis</taxon>
    </lineage>
</organism>
<dbReference type="InterPro" id="IPR003736">
    <property type="entry name" value="PAAI_dom"/>
</dbReference>
<gene>
    <name evidence="3" type="ORF">FYJ85_12115</name>
</gene>
<dbReference type="EMBL" id="VUNS01000012">
    <property type="protein sequence ID" value="MST97784.1"/>
    <property type="molecule type" value="Genomic_DNA"/>
</dbReference>
<dbReference type="CDD" id="cd03443">
    <property type="entry name" value="PaaI_thioesterase"/>
    <property type="match status" value="1"/>
</dbReference>
<sequence>MDALKALLNNDDRFCRYNGMRIDVLRLGYAEAVMDITENSLNGLGIAQGGSIFTLADLAFAGAANSHGFRTVGLNSNINFIRPGVGRQLRAKATEVSRGRRTCVYRVEVFNDDGKIVAHGSSTGFITEEKF</sequence>
<evidence type="ECO:0000313" key="4">
    <source>
        <dbReference type="Proteomes" id="UP000435649"/>
    </source>
</evidence>